<reference evidence="1 2" key="1">
    <citation type="submission" date="2015-03" db="EMBL/GenBank/DDBJ databases">
        <authorList>
            <consortium name="Pathogen Informatics"/>
        </authorList>
    </citation>
    <scope>NUCLEOTIDE SEQUENCE [LARGE SCALE GENOMIC DNA]</scope>
    <source>
        <strain evidence="1 2">A1104</strain>
    </source>
</reference>
<dbReference type="AlphaFoldDB" id="A0A655BNS1"/>
<evidence type="ECO:0000313" key="1">
    <source>
        <dbReference type="EMBL" id="CNT63362.1"/>
    </source>
</evidence>
<accession>A0A655BNS1</accession>
<proteinExistence type="predicted"/>
<dbReference type="Proteomes" id="UP000041314">
    <property type="component" value="Unassembled WGS sequence"/>
</dbReference>
<protein>
    <submittedName>
        <fullName evidence="1">Uncharacterized protein</fullName>
    </submittedName>
</protein>
<name>A0A655BNS1_SALET</name>
<dbReference type="EMBL" id="CQPA01000002">
    <property type="protein sequence ID" value="CNT63362.1"/>
    <property type="molecule type" value="Genomic_DNA"/>
</dbReference>
<sequence>MKLTSRTPVIWQPDEMTCYGVQPKNVNAARARDDFFSRTVLIADRMHKL</sequence>
<evidence type="ECO:0000313" key="2">
    <source>
        <dbReference type="Proteomes" id="UP000041314"/>
    </source>
</evidence>
<organism evidence="1 2">
    <name type="scientific">Salmonella enterica subsp. enterica serovar Bovismorbificans</name>
    <dbReference type="NCBI Taxonomy" id="58097"/>
    <lineage>
        <taxon>Bacteria</taxon>
        <taxon>Pseudomonadati</taxon>
        <taxon>Pseudomonadota</taxon>
        <taxon>Gammaproteobacteria</taxon>
        <taxon>Enterobacterales</taxon>
        <taxon>Enterobacteriaceae</taxon>
        <taxon>Salmonella</taxon>
    </lineage>
</organism>
<gene>
    <name evidence="1" type="ORF">ERS008198_00471</name>
</gene>